<organism evidence="4 5">
    <name type="scientific">Ciona intestinalis</name>
    <name type="common">Transparent sea squirt</name>
    <name type="synonym">Ascidia intestinalis</name>
    <dbReference type="NCBI Taxonomy" id="7719"/>
    <lineage>
        <taxon>Eukaryota</taxon>
        <taxon>Metazoa</taxon>
        <taxon>Chordata</taxon>
        <taxon>Tunicata</taxon>
        <taxon>Ascidiacea</taxon>
        <taxon>Phlebobranchia</taxon>
        <taxon>Cionidae</taxon>
        <taxon>Ciona</taxon>
    </lineage>
</organism>
<feature type="chain" id="PRO_5014089808" evidence="3">
    <location>
        <begin position="18"/>
        <end position="287"/>
    </location>
</feature>
<accession>F6PK89</accession>
<keyword evidence="2" id="KW-1133">Transmembrane helix</keyword>
<dbReference type="HOGENOM" id="CLU_969609_0_0_1"/>
<sequence length="287" mass="31241">MLSFVIILIIGVIIADCGPTIQPTHFAGEIGSETSFAINCWSTKPCSSCDDVNITKNDTNVRNYYVIATGTNGTIIVHFTKLSILDCGEYRFAFNICSSHASLQYVTIACNNPPLLPIKYLYLVISGGVCFVVIIASICIVCLQRKNISKVSKTSKKNVYASRPENDKPRPRPVGVETNNIPMQQQGGGYLRPNVSSPQYAAPPAEQTPPLSPRTTSLMTSSHGAQPNQFNPGNDQRTLGAGRQQMGAYDDVAVTTVPNYSGSTPQPNYMNASAVTQWQESEFDLYD</sequence>
<proteinExistence type="predicted"/>
<dbReference type="Ensembl" id="ENSCINT00000006284.3">
    <property type="protein sequence ID" value="ENSCINP00000006284.3"/>
    <property type="gene ID" value="ENSCING00000003101.3"/>
</dbReference>
<evidence type="ECO:0000256" key="1">
    <source>
        <dbReference type="SAM" id="MobiDB-lite"/>
    </source>
</evidence>
<keyword evidence="2" id="KW-0472">Membrane</keyword>
<keyword evidence="3" id="KW-0732">Signal</keyword>
<reference evidence="4" key="4">
    <citation type="submission" date="2025-09" db="UniProtKB">
        <authorList>
            <consortium name="Ensembl"/>
        </authorList>
    </citation>
    <scope>IDENTIFICATION</scope>
</reference>
<dbReference type="InParanoid" id="F6PK89"/>
<evidence type="ECO:0000313" key="5">
    <source>
        <dbReference type="Proteomes" id="UP000008144"/>
    </source>
</evidence>
<accession>A0A1W2WIY2</accession>
<protein>
    <submittedName>
        <fullName evidence="4">Uncharacterized LOC100182367</fullName>
    </submittedName>
</protein>
<reference evidence="4" key="2">
    <citation type="journal article" date="2008" name="Genome Biol.">
        <title>Improved genome assembly and evidence-based global gene model set for the chordate Ciona intestinalis: new insight into intron and operon populations.</title>
        <authorList>
            <person name="Satou Y."/>
            <person name="Mineta K."/>
            <person name="Ogasawara M."/>
            <person name="Sasakura Y."/>
            <person name="Shoguchi E."/>
            <person name="Ueno K."/>
            <person name="Yamada L."/>
            <person name="Matsumoto J."/>
            <person name="Wasserscheid J."/>
            <person name="Dewar K."/>
            <person name="Wiley G.B."/>
            <person name="Macmil S.L."/>
            <person name="Roe B.A."/>
            <person name="Zeller R.W."/>
            <person name="Hastings K.E."/>
            <person name="Lemaire P."/>
            <person name="Lindquist E."/>
            <person name="Endo T."/>
            <person name="Hotta K."/>
            <person name="Inaba K."/>
        </authorList>
    </citation>
    <scope>NUCLEOTIDE SEQUENCE [LARGE SCALE GENOMIC DNA]</scope>
    <source>
        <strain evidence="4">wild type</strain>
    </source>
</reference>
<dbReference type="EMBL" id="EAAA01002503">
    <property type="status" value="NOT_ANNOTATED_CDS"/>
    <property type="molecule type" value="Genomic_DNA"/>
</dbReference>
<feature type="compositionally biased region" description="Polar residues" evidence="1">
    <location>
        <begin position="213"/>
        <end position="237"/>
    </location>
</feature>
<dbReference type="GeneID" id="100182367"/>
<reference evidence="4" key="3">
    <citation type="submission" date="2025-08" db="UniProtKB">
        <authorList>
            <consortium name="Ensembl"/>
        </authorList>
    </citation>
    <scope>IDENTIFICATION</scope>
</reference>
<feature type="transmembrane region" description="Helical" evidence="2">
    <location>
        <begin position="120"/>
        <end position="143"/>
    </location>
</feature>
<reference evidence="5" key="1">
    <citation type="journal article" date="2002" name="Science">
        <title>The draft genome of Ciona intestinalis: insights into chordate and vertebrate origins.</title>
        <authorList>
            <person name="Dehal P."/>
            <person name="Satou Y."/>
            <person name="Campbell R.K."/>
            <person name="Chapman J."/>
            <person name="Degnan B."/>
            <person name="De Tomaso A."/>
            <person name="Davidson B."/>
            <person name="Di Gregorio A."/>
            <person name="Gelpke M."/>
            <person name="Goodstein D.M."/>
            <person name="Harafuji N."/>
            <person name="Hastings K.E."/>
            <person name="Ho I."/>
            <person name="Hotta K."/>
            <person name="Huang W."/>
            <person name="Kawashima T."/>
            <person name="Lemaire P."/>
            <person name="Martinez D."/>
            <person name="Meinertzhagen I.A."/>
            <person name="Necula S."/>
            <person name="Nonaka M."/>
            <person name="Putnam N."/>
            <person name="Rash S."/>
            <person name="Saiga H."/>
            <person name="Satake M."/>
            <person name="Terry A."/>
            <person name="Yamada L."/>
            <person name="Wang H.G."/>
            <person name="Awazu S."/>
            <person name="Azumi K."/>
            <person name="Boore J."/>
            <person name="Branno M."/>
            <person name="Chin-Bow S."/>
            <person name="DeSantis R."/>
            <person name="Doyle S."/>
            <person name="Francino P."/>
            <person name="Keys D.N."/>
            <person name="Haga S."/>
            <person name="Hayashi H."/>
            <person name="Hino K."/>
            <person name="Imai K.S."/>
            <person name="Inaba K."/>
            <person name="Kano S."/>
            <person name="Kobayashi K."/>
            <person name="Kobayashi M."/>
            <person name="Lee B.I."/>
            <person name="Makabe K.W."/>
            <person name="Manohar C."/>
            <person name="Matassi G."/>
            <person name="Medina M."/>
            <person name="Mochizuki Y."/>
            <person name="Mount S."/>
            <person name="Morishita T."/>
            <person name="Miura S."/>
            <person name="Nakayama A."/>
            <person name="Nishizaka S."/>
            <person name="Nomoto H."/>
            <person name="Ohta F."/>
            <person name="Oishi K."/>
            <person name="Rigoutsos I."/>
            <person name="Sano M."/>
            <person name="Sasaki A."/>
            <person name="Sasakura Y."/>
            <person name="Shoguchi E."/>
            <person name="Shin-i T."/>
            <person name="Spagnuolo A."/>
            <person name="Stainier D."/>
            <person name="Suzuki M.M."/>
            <person name="Tassy O."/>
            <person name="Takatori N."/>
            <person name="Tokuoka M."/>
            <person name="Yagi K."/>
            <person name="Yoshizaki F."/>
            <person name="Wada S."/>
            <person name="Zhang C."/>
            <person name="Hyatt P.D."/>
            <person name="Larimer F."/>
            <person name="Detter C."/>
            <person name="Doggett N."/>
            <person name="Glavina T."/>
            <person name="Hawkins T."/>
            <person name="Richardson P."/>
            <person name="Lucas S."/>
            <person name="Kohara Y."/>
            <person name="Levine M."/>
            <person name="Satoh N."/>
            <person name="Rokhsar D.S."/>
        </authorList>
    </citation>
    <scope>NUCLEOTIDE SEQUENCE [LARGE SCALE GENOMIC DNA]</scope>
</reference>
<dbReference type="AlphaFoldDB" id="F6PK89"/>
<keyword evidence="2" id="KW-0812">Transmembrane</keyword>
<gene>
    <name evidence="4" type="primary">LOC100182367</name>
</gene>
<feature type="region of interest" description="Disordered" evidence="1">
    <location>
        <begin position="154"/>
        <end position="240"/>
    </location>
</feature>
<evidence type="ECO:0000256" key="2">
    <source>
        <dbReference type="SAM" id="Phobius"/>
    </source>
</evidence>
<feature type="signal peptide" evidence="3">
    <location>
        <begin position="1"/>
        <end position="17"/>
    </location>
</feature>
<evidence type="ECO:0000256" key="3">
    <source>
        <dbReference type="SAM" id="SignalP"/>
    </source>
</evidence>
<dbReference type="KEGG" id="cin:100182367"/>
<dbReference type="RefSeq" id="XP_002129415.1">
    <property type="nucleotide sequence ID" value="XM_002129379.4"/>
</dbReference>
<keyword evidence="5" id="KW-1185">Reference proteome</keyword>
<evidence type="ECO:0000313" key="4">
    <source>
        <dbReference type="Ensembl" id="ENSCINP00000006284.3"/>
    </source>
</evidence>
<dbReference type="Proteomes" id="UP000008144">
    <property type="component" value="Chromosome 7"/>
</dbReference>
<name>F6PK89_CIOIN</name>